<dbReference type="GO" id="GO:0030655">
    <property type="term" value="P:beta-lactam antibiotic catabolic process"/>
    <property type="evidence" value="ECO:0007669"/>
    <property type="project" value="InterPro"/>
</dbReference>
<gene>
    <name evidence="3" type="ORF">DSL64_09455</name>
</gene>
<comment type="caution">
    <text evidence="3">The sequence shown here is derived from an EMBL/GenBank/DDBJ whole genome shotgun (WGS) entry which is preliminary data.</text>
</comment>
<evidence type="ECO:0000259" key="2">
    <source>
        <dbReference type="Pfam" id="PF13354"/>
    </source>
</evidence>
<sequence>MVKNRICKLLIFFFSVSFSHLSWGQFQPDSFLEKLLKKQPEKFSQLLDNPDKYQIQILYTRIDRNKNNEPRFQSYGYHVDASKYFYPASTVKLAAAVVALEKLKKLGIDKHAHMFTGAARQSQTEVLTDTTAEDKLPSVAHYIRKILIASDNDAFNRLYEFIGQEELNETLHRKGFQNVRIAHRLETNLNSEENRYTNPVRFEWEGKTVYEQPEAYSSKTYFSDTPILVGTGYMQDGTLVEKPFDFAEKNFFALEEQHKLLKAIFFPEQAPVQQRFDLTSDDYTFLYRYMSQFPVETSFPENYTDDYYDGYVKYLMFGATHTRLPRHIRLFNKSGEAYGYVLDNAYIADFEKGIEFMLTAVIYANEDGIINDDKYDYESVGLPFLANLGKAIFDYELNRKHTVRPDLGRFEVEYDK</sequence>
<dbReference type="Pfam" id="PF13354">
    <property type="entry name" value="Beta-lactamase2"/>
    <property type="match status" value="1"/>
</dbReference>
<evidence type="ECO:0000313" key="4">
    <source>
        <dbReference type="Proteomes" id="UP000256373"/>
    </source>
</evidence>
<dbReference type="AlphaFoldDB" id="A0A3D8YGM4"/>
<dbReference type="EMBL" id="QNUL01000005">
    <property type="protein sequence ID" value="REA62469.1"/>
    <property type="molecule type" value="Genomic_DNA"/>
</dbReference>
<proteinExistence type="predicted"/>
<dbReference type="SUPFAM" id="SSF56601">
    <property type="entry name" value="beta-lactamase/transpeptidase-like"/>
    <property type="match status" value="1"/>
</dbReference>
<name>A0A3D8YGM4_9BACT</name>
<keyword evidence="4" id="KW-1185">Reference proteome</keyword>
<reference evidence="3 4" key="1">
    <citation type="submission" date="2018-07" db="EMBL/GenBank/DDBJ databases">
        <title>Dyadobacter roseus sp. nov., isolated from rose rhizosphere soil.</title>
        <authorList>
            <person name="Chen L."/>
        </authorList>
    </citation>
    <scope>NUCLEOTIDE SEQUENCE [LARGE SCALE GENOMIC DNA]</scope>
    <source>
        <strain evidence="3 4">RS19</strain>
    </source>
</reference>
<dbReference type="GO" id="GO:0008800">
    <property type="term" value="F:beta-lactamase activity"/>
    <property type="evidence" value="ECO:0007669"/>
    <property type="project" value="InterPro"/>
</dbReference>
<feature type="chain" id="PRO_5017645680" description="Beta-lactamase class A catalytic domain-containing protein" evidence="1">
    <location>
        <begin position="25"/>
        <end position="416"/>
    </location>
</feature>
<dbReference type="Gene3D" id="3.40.710.10">
    <property type="entry name" value="DD-peptidase/beta-lactamase superfamily"/>
    <property type="match status" value="1"/>
</dbReference>
<feature type="signal peptide" evidence="1">
    <location>
        <begin position="1"/>
        <end position="24"/>
    </location>
</feature>
<dbReference type="RefSeq" id="WP_115830500.1">
    <property type="nucleotide sequence ID" value="NZ_QNUL01000005.1"/>
</dbReference>
<evidence type="ECO:0000256" key="1">
    <source>
        <dbReference type="SAM" id="SignalP"/>
    </source>
</evidence>
<protein>
    <recommendedName>
        <fullName evidence="2">Beta-lactamase class A catalytic domain-containing protein</fullName>
    </recommendedName>
</protein>
<evidence type="ECO:0000313" key="3">
    <source>
        <dbReference type="EMBL" id="REA62469.1"/>
    </source>
</evidence>
<dbReference type="InterPro" id="IPR045155">
    <property type="entry name" value="Beta-lactam_cat"/>
</dbReference>
<dbReference type="OrthoDB" id="1884322at2"/>
<accession>A0A3D8YGM4</accession>
<dbReference type="Proteomes" id="UP000256373">
    <property type="component" value="Unassembled WGS sequence"/>
</dbReference>
<keyword evidence="1" id="KW-0732">Signal</keyword>
<organism evidence="3 4">
    <name type="scientific">Dyadobacter luteus</name>
    <dbReference type="NCBI Taxonomy" id="2259619"/>
    <lineage>
        <taxon>Bacteria</taxon>
        <taxon>Pseudomonadati</taxon>
        <taxon>Bacteroidota</taxon>
        <taxon>Cytophagia</taxon>
        <taxon>Cytophagales</taxon>
        <taxon>Spirosomataceae</taxon>
        <taxon>Dyadobacter</taxon>
    </lineage>
</organism>
<dbReference type="InterPro" id="IPR012338">
    <property type="entry name" value="Beta-lactam/transpept-like"/>
</dbReference>
<feature type="domain" description="Beta-lactamase class A catalytic" evidence="2">
    <location>
        <begin position="78"/>
        <end position="348"/>
    </location>
</feature>